<gene>
    <name evidence="1" type="ORF">AB5J50_44835</name>
</gene>
<dbReference type="EMBL" id="CP163440">
    <property type="protein sequence ID" value="XDQ67403.1"/>
    <property type="molecule type" value="Genomic_DNA"/>
</dbReference>
<reference evidence="1" key="1">
    <citation type="submission" date="2024-07" db="EMBL/GenBank/DDBJ databases">
        <authorList>
            <person name="Yu S.T."/>
        </authorList>
    </citation>
    <scope>NUCLEOTIDE SEQUENCE</scope>
    <source>
        <strain evidence="1">R35</strain>
    </source>
</reference>
<name>A0AB39SM32_9ACTN</name>
<accession>A0AB39SM32</accession>
<sequence>MYALIVPASTPFVLLATVLGLSWWEDRILPTAERVEPVEAPAEGPLTPMPPAPLTELLSVDTPLTREVARR</sequence>
<organism evidence="1">
    <name type="scientific">Streptomyces sp. R35</name>
    <dbReference type="NCBI Taxonomy" id="3238630"/>
    <lineage>
        <taxon>Bacteria</taxon>
        <taxon>Bacillati</taxon>
        <taxon>Actinomycetota</taxon>
        <taxon>Actinomycetes</taxon>
        <taxon>Kitasatosporales</taxon>
        <taxon>Streptomycetaceae</taxon>
        <taxon>Streptomyces</taxon>
    </lineage>
</organism>
<protein>
    <submittedName>
        <fullName evidence="1">Uncharacterized protein</fullName>
    </submittedName>
</protein>
<proteinExistence type="predicted"/>
<dbReference type="AlphaFoldDB" id="A0AB39SM32"/>
<evidence type="ECO:0000313" key="1">
    <source>
        <dbReference type="EMBL" id="XDQ67403.1"/>
    </source>
</evidence>
<dbReference type="RefSeq" id="WP_369264313.1">
    <property type="nucleotide sequence ID" value="NZ_CP163440.1"/>
</dbReference>